<organism evidence="1 2">
    <name type="scientific">Chryseobacterium gambrini</name>
    <dbReference type="NCBI Taxonomy" id="373672"/>
    <lineage>
        <taxon>Bacteria</taxon>
        <taxon>Pseudomonadati</taxon>
        <taxon>Bacteroidota</taxon>
        <taxon>Flavobacteriia</taxon>
        <taxon>Flavobacteriales</taxon>
        <taxon>Weeksellaceae</taxon>
        <taxon>Chryseobacterium group</taxon>
        <taxon>Chryseobacterium</taxon>
    </lineage>
</organism>
<reference evidence="1" key="1">
    <citation type="submission" date="2023-06" db="EMBL/GenBank/DDBJ databases">
        <title>Two Chryseobacterium gambrini strains from China.</title>
        <authorList>
            <person name="Zeng J."/>
            <person name="Wu Y."/>
        </authorList>
    </citation>
    <scope>NUCLEOTIDE SEQUENCE</scope>
    <source>
        <strain evidence="1">SQ219</strain>
    </source>
</reference>
<gene>
    <name evidence="1" type="ORF">QX233_22665</name>
</gene>
<proteinExistence type="predicted"/>
<feature type="non-terminal residue" evidence="1">
    <location>
        <position position="88"/>
    </location>
</feature>
<comment type="caution">
    <text evidence="1">The sequence shown here is derived from an EMBL/GenBank/DDBJ whole genome shotgun (WGS) entry which is preliminary data.</text>
</comment>
<dbReference type="EMBL" id="JAUHGV010000207">
    <property type="protein sequence ID" value="MDN4015255.1"/>
    <property type="molecule type" value="Genomic_DNA"/>
</dbReference>
<dbReference type="Proteomes" id="UP001225933">
    <property type="component" value="Unassembled WGS sequence"/>
</dbReference>
<dbReference type="RefSeq" id="WP_290343782.1">
    <property type="nucleotide sequence ID" value="NZ_JAUHGV010000207.1"/>
</dbReference>
<evidence type="ECO:0000313" key="1">
    <source>
        <dbReference type="EMBL" id="MDN4015255.1"/>
    </source>
</evidence>
<name>A0AAJ1R771_9FLAO</name>
<dbReference type="AlphaFoldDB" id="A0AAJ1R771"/>
<protein>
    <submittedName>
        <fullName evidence="1">Uncharacterized protein</fullName>
    </submittedName>
</protein>
<accession>A0AAJ1R771</accession>
<evidence type="ECO:0000313" key="2">
    <source>
        <dbReference type="Proteomes" id="UP001225933"/>
    </source>
</evidence>
<sequence>AEAVESTAQARISEHGPLMSFGISGDTTQLGWFIEKGTYPELREAGIEAFRERLVRVDPGLAHVLADALTGFAECSLLHIEPGVSERW</sequence>
<feature type="non-terminal residue" evidence="1">
    <location>
        <position position="1"/>
    </location>
</feature>